<feature type="transmembrane region" description="Helical" evidence="6">
    <location>
        <begin position="434"/>
        <end position="458"/>
    </location>
</feature>
<name>A0A1S1N707_9GAMM</name>
<feature type="domain" description="MacB-like periplasmic core" evidence="8">
    <location>
        <begin position="435"/>
        <end position="632"/>
    </location>
</feature>
<dbReference type="PANTHER" id="PTHR30572">
    <property type="entry name" value="MEMBRANE COMPONENT OF TRANSPORTER-RELATED"/>
    <property type="match status" value="1"/>
</dbReference>
<feature type="domain" description="ABC3 transporter permease C-terminal" evidence="7">
    <location>
        <begin position="688"/>
        <end position="801"/>
    </location>
</feature>
<dbReference type="EMBL" id="MNAN01000025">
    <property type="protein sequence ID" value="OHU96930.1"/>
    <property type="molecule type" value="Genomic_DNA"/>
</dbReference>
<comment type="caution">
    <text evidence="9">The sequence shown here is derived from an EMBL/GenBank/DDBJ whole genome shotgun (WGS) entry which is preliminary data.</text>
</comment>
<proteinExistence type="predicted"/>
<evidence type="ECO:0000256" key="1">
    <source>
        <dbReference type="ARBA" id="ARBA00004651"/>
    </source>
</evidence>
<dbReference type="GO" id="GO:0022857">
    <property type="term" value="F:transmembrane transporter activity"/>
    <property type="evidence" value="ECO:0007669"/>
    <property type="project" value="TreeGrafter"/>
</dbReference>
<organism evidence="9 10">
    <name type="scientific">Pseudoalteromonas byunsanensis</name>
    <dbReference type="NCBI Taxonomy" id="327939"/>
    <lineage>
        <taxon>Bacteria</taxon>
        <taxon>Pseudomonadati</taxon>
        <taxon>Pseudomonadota</taxon>
        <taxon>Gammaproteobacteria</taxon>
        <taxon>Alteromonadales</taxon>
        <taxon>Pseudoalteromonadaceae</taxon>
        <taxon>Pseudoalteromonas</taxon>
    </lineage>
</organism>
<feature type="transmembrane region" description="Helical" evidence="6">
    <location>
        <begin position="771"/>
        <end position="796"/>
    </location>
</feature>
<dbReference type="InterPro" id="IPR025857">
    <property type="entry name" value="MacB_PCD"/>
</dbReference>
<feature type="domain" description="MacB-like periplasmic core" evidence="8">
    <location>
        <begin position="24"/>
        <end position="249"/>
    </location>
</feature>
<feature type="transmembrane region" description="Helical" evidence="6">
    <location>
        <begin position="21"/>
        <end position="47"/>
    </location>
</feature>
<keyword evidence="3 6" id="KW-0812">Transmembrane</keyword>
<gene>
    <name evidence="9" type="ORF">BIW53_03485</name>
</gene>
<dbReference type="Proteomes" id="UP000180253">
    <property type="component" value="Unassembled WGS sequence"/>
</dbReference>
<keyword evidence="10" id="KW-1185">Reference proteome</keyword>
<dbReference type="OrthoDB" id="5749226at2"/>
<dbReference type="GO" id="GO:0005886">
    <property type="term" value="C:plasma membrane"/>
    <property type="evidence" value="ECO:0007669"/>
    <property type="project" value="UniProtKB-SubCell"/>
</dbReference>
<evidence type="ECO:0000313" key="10">
    <source>
        <dbReference type="Proteomes" id="UP000180253"/>
    </source>
</evidence>
<evidence type="ECO:0000259" key="7">
    <source>
        <dbReference type="Pfam" id="PF02687"/>
    </source>
</evidence>
<dbReference type="AlphaFoldDB" id="A0A1S1N707"/>
<feature type="transmembrane region" description="Helical" evidence="6">
    <location>
        <begin position="290"/>
        <end position="312"/>
    </location>
</feature>
<evidence type="ECO:0000256" key="4">
    <source>
        <dbReference type="ARBA" id="ARBA00022989"/>
    </source>
</evidence>
<evidence type="ECO:0000256" key="3">
    <source>
        <dbReference type="ARBA" id="ARBA00022692"/>
    </source>
</evidence>
<comment type="subcellular location">
    <subcellularLocation>
        <location evidence="1">Cell membrane</location>
        <topology evidence="1">Multi-pass membrane protein</topology>
    </subcellularLocation>
</comment>
<dbReference type="STRING" id="327939.BIW53_03485"/>
<feature type="transmembrane region" description="Helical" evidence="6">
    <location>
        <begin position="386"/>
        <end position="413"/>
    </location>
</feature>
<keyword evidence="2" id="KW-1003">Cell membrane</keyword>
<evidence type="ECO:0000313" key="9">
    <source>
        <dbReference type="EMBL" id="OHU96930.1"/>
    </source>
</evidence>
<dbReference type="RefSeq" id="WP_070990429.1">
    <property type="nucleotide sequence ID" value="NZ_CBCSHD010000015.1"/>
</dbReference>
<feature type="transmembrane region" description="Helical" evidence="6">
    <location>
        <begin position="344"/>
        <end position="366"/>
    </location>
</feature>
<feature type="transmembrane region" description="Helical" evidence="6">
    <location>
        <begin position="680"/>
        <end position="705"/>
    </location>
</feature>
<evidence type="ECO:0000256" key="5">
    <source>
        <dbReference type="ARBA" id="ARBA00023136"/>
    </source>
</evidence>
<dbReference type="InterPro" id="IPR050250">
    <property type="entry name" value="Macrolide_Exporter_MacB"/>
</dbReference>
<keyword evidence="5 6" id="KW-0472">Membrane</keyword>
<accession>A0A1S1N707</accession>
<reference evidence="9 10" key="1">
    <citation type="submission" date="2016-10" db="EMBL/GenBank/DDBJ databases">
        <title>Pseudoalteromonas amylolytica sp. nov., isolated from the surface seawater.</title>
        <authorList>
            <person name="Wu Y.-H."/>
            <person name="Cheng H."/>
            <person name="Jin X.-B."/>
            <person name="Wang C.-S."/>
            <person name="Xu X.-W."/>
        </authorList>
    </citation>
    <scope>NUCLEOTIDE SEQUENCE [LARGE SCALE GENOMIC DNA]</scope>
    <source>
        <strain evidence="9 10">JCM 12483</strain>
    </source>
</reference>
<keyword evidence="4 6" id="KW-1133">Transmembrane helix</keyword>
<dbReference type="InterPro" id="IPR003838">
    <property type="entry name" value="ABC3_permease_C"/>
</dbReference>
<feature type="transmembrane region" description="Helical" evidence="6">
    <location>
        <begin position="740"/>
        <end position="759"/>
    </location>
</feature>
<evidence type="ECO:0008006" key="11">
    <source>
        <dbReference type="Google" id="ProtNLM"/>
    </source>
</evidence>
<protein>
    <recommendedName>
        <fullName evidence="11">ABC transporter permease</fullName>
    </recommendedName>
</protein>
<evidence type="ECO:0000259" key="8">
    <source>
        <dbReference type="Pfam" id="PF12704"/>
    </source>
</evidence>
<evidence type="ECO:0000256" key="2">
    <source>
        <dbReference type="ARBA" id="ARBA00022475"/>
    </source>
</evidence>
<dbReference type="Pfam" id="PF12704">
    <property type="entry name" value="MacB_PCD"/>
    <property type="match status" value="2"/>
</dbReference>
<dbReference type="PANTHER" id="PTHR30572:SF18">
    <property type="entry name" value="ABC-TYPE MACROLIDE FAMILY EXPORT SYSTEM PERMEASE COMPONENT 2"/>
    <property type="match status" value="1"/>
</dbReference>
<evidence type="ECO:0000256" key="6">
    <source>
        <dbReference type="SAM" id="Phobius"/>
    </source>
</evidence>
<sequence>MNYFLHELKSSFFSLLKVPAFCFTIILTLGITLGALVTAFNLNYLVFVKPLVYNDHERLVVANHIRVKNHEVDSEGFQSYPSLVEWYKKSNSFDEKALISSDVTQITSISSMPRINASYVTPSYFNITTASMQFGRAFNESEGVNQYKPSVILTDKAWQTFFNREHDVLGKTLAVEDIQFVVVGVLSADFQQPQLTDFRSESLIYLPWDYNTIREESRTSWDDFLPHIQFVGKLKSSLKQQQAQHELTSLSDSGFRRNTQGSEYWKDVSLQARLLTFEQAIIGDSETTSALFFAGVLALLLIAVANATNLFLSRIVEKRRQLAIQAALGAQKQHIFRAMLAESMCLTAGALLLAIAVACCGIYLLQQNAAGQLPRLDEMSLNLPSTIFMLICGITLSFIFAGTASLAVDYRGLSSMLQSSGKGSGLQISSRLRVALAASQITLAIVLLAANFSLMFVASAKISQPLGINTEDTYYFTVTTGNKDLTDLSISQQAKELKKAIEAMPEVEAVSIISATPLSPRMTRSVTHPDRPRDFVRTNVVISDSALQQVFSQKIIAGRQFTEMEVRNNDKVVMISQTLAKVLYEDELSAINKSLIYNGVTYKITTVLADINNPSSNSFEEVLYIPSELEKLTFVFKKKEGVQISKQSIINRVRDYDSKFRVFLYYSMDDLHYRILKRDVATAIITISISMLTLLLASIGLYGILSYNVKMRQYELGVRMAIGANPFHIVKDVLKDNSKAIYWGGSVSVILISLFEGLRKELDFVNFNIDFLPAFTAMLITLLLSVFISIISLNGVANRSPIYSLRNDD</sequence>
<feature type="domain" description="ABC3 transporter permease C-terminal" evidence="7">
    <location>
        <begin position="296"/>
        <end position="404"/>
    </location>
</feature>
<dbReference type="Pfam" id="PF02687">
    <property type="entry name" value="FtsX"/>
    <property type="match status" value="2"/>
</dbReference>